<feature type="transmembrane region" description="Helical" evidence="10">
    <location>
        <begin position="184"/>
        <end position="204"/>
    </location>
</feature>
<dbReference type="PROSITE" id="PS50893">
    <property type="entry name" value="ABC_TRANSPORTER_2"/>
    <property type="match status" value="1"/>
</dbReference>
<keyword evidence="8 10" id="KW-0472">Membrane</keyword>
<feature type="transmembrane region" description="Helical" evidence="10">
    <location>
        <begin position="157"/>
        <end position="178"/>
    </location>
</feature>
<feature type="transmembrane region" description="Helical" evidence="10">
    <location>
        <begin position="273"/>
        <end position="294"/>
    </location>
</feature>
<evidence type="ECO:0000256" key="1">
    <source>
        <dbReference type="ARBA" id="ARBA00004651"/>
    </source>
</evidence>
<dbReference type="CDD" id="cd18565">
    <property type="entry name" value="ABC_6TM_exporter_like"/>
    <property type="match status" value="1"/>
</dbReference>
<evidence type="ECO:0000256" key="6">
    <source>
        <dbReference type="ARBA" id="ARBA00022840"/>
    </source>
</evidence>
<dbReference type="InterPro" id="IPR017871">
    <property type="entry name" value="ABC_transporter-like_CS"/>
</dbReference>
<feature type="domain" description="ABC transmembrane type-1" evidence="12">
    <location>
        <begin position="32"/>
        <end position="336"/>
    </location>
</feature>
<dbReference type="InterPro" id="IPR011527">
    <property type="entry name" value="ABC1_TM_dom"/>
</dbReference>
<dbReference type="SUPFAM" id="SSF90123">
    <property type="entry name" value="ABC transporter transmembrane region"/>
    <property type="match status" value="1"/>
</dbReference>
<dbReference type="EMBL" id="JBHSDS010000008">
    <property type="protein sequence ID" value="MFC4359208.1"/>
    <property type="molecule type" value="Genomic_DNA"/>
</dbReference>
<keyword evidence="14" id="KW-1185">Reference proteome</keyword>
<evidence type="ECO:0000256" key="10">
    <source>
        <dbReference type="SAM" id="Phobius"/>
    </source>
</evidence>
<evidence type="ECO:0000256" key="4">
    <source>
        <dbReference type="ARBA" id="ARBA00022692"/>
    </source>
</evidence>
<dbReference type="RefSeq" id="WP_267622912.1">
    <property type="nucleotide sequence ID" value="NZ_JAODIW010000006.1"/>
</dbReference>
<evidence type="ECO:0000256" key="9">
    <source>
        <dbReference type="SAM" id="MobiDB-lite"/>
    </source>
</evidence>
<dbReference type="PROSITE" id="PS00211">
    <property type="entry name" value="ABC_TRANSPORTER_1"/>
    <property type="match status" value="1"/>
</dbReference>
<dbReference type="GO" id="GO:0005524">
    <property type="term" value="F:ATP binding"/>
    <property type="evidence" value="ECO:0007669"/>
    <property type="project" value="UniProtKB-KW"/>
</dbReference>
<keyword evidence="7 10" id="KW-1133">Transmembrane helix</keyword>
<comment type="caution">
    <text evidence="13">The sequence shown here is derived from an EMBL/GenBank/DDBJ whole genome shotgun (WGS) entry which is preliminary data.</text>
</comment>
<keyword evidence="4 10" id="KW-0812">Transmembrane</keyword>
<evidence type="ECO:0000256" key="2">
    <source>
        <dbReference type="ARBA" id="ARBA00022448"/>
    </source>
</evidence>
<name>A0ABD5PER4_9EURY</name>
<keyword evidence="6 13" id="KW-0067">ATP-binding</keyword>
<proteinExistence type="predicted"/>
<keyword evidence="2" id="KW-0813">Transport</keyword>
<sequence>MSDAMLAERAEADRPLLALFRRYGRGNRRYFVAASVAGALSTFLSFADVYLIGLGIDALFNGEPFAVPGLPAAWVPTEPIPLLLFVTGLLVALNVLTNLGGFVDEYASGLFTQRFLHELRVSVFDDVQRREPAFFDRARTGDVIGALNDDVNRLDSFFSTIAGAGIWIAVTLGSAVAYMGALNAQLALVVLLAAPLVAGFNVWFSRRLEPLQDAVRERRGTLNARLETTLSGTDVVTSFGAEAFERDRAADASRDLFRSRYESRRAALRQEPVNRLVVGGWLLLTLALGTYWVVEGPPPGFSGTLTAGELVPFLFYLERLTLPLRNLTGVVDGYTSAKASAKRIDGLTAGVDPERSSDEESGSSRRPAVDGGRVAFEGATFAYPGSDRPALDGVDLVVELGETVGVVGATGAGKSTLVDLLLRLREADTGRVTVDGRDVRDLPVRRLRAAVGYVDQESFLFDGSVRYNVAYGASGTAPGDVPADRVEAAARLAGAHEFVRDLPDGYDTRVGERGVKLSGGQRQRLAVARAVVDEPPVLVLDEATSHVDSETERLLQENLADLAADRTTLVVAHRLSTVREADRIVVLDDGAVAECGSHGALLDRGGRYATLWELAVGGEAETGTEGGAVDSHPAGESDGT</sequence>
<reference evidence="13 14" key="1">
    <citation type="journal article" date="2019" name="Int. J. Syst. Evol. Microbiol.">
        <title>The Global Catalogue of Microorganisms (GCM) 10K type strain sequencing project: providing services to taxonomists for standard genome sequencing and annotation.</title>
        <authorList>
            <consortium name="The Broad Institute Genomics Platform"/>
            <consortium name="The Broad Institute Genome Sequencing Center for Infectious Disease"/>
            <person name="Wu L."/>
            <person name="Ma J."/>
        </authorList>
    </citation>
    <scope>NUCLEOTIDE SEQUENCE [LARGE SCALE GENOMIC DNA]</scope>
    <source>
        <strain evidence="13 14">CGMCC 1.12553</strain>
    </source>
</reference>
<dbReference type="FunFam" id="3.40.50.300:FF:000221">
    <property type="entry name" value="Multidrug ABC transporter ATP-binding protein"/>
    <property type="match status" value="1"/>
</dbReference>
<evidence type="ECO:0000313" key="14">
    <source>
        <dbReference type="Proteomes" id="UP001595921"/>
    </source>
</evidence>
<evidence type="ECO:0000313" key="13">
    <source>
        <dbReference type="EMBL" id="MFC4359208.1"/>
    </source>
</evidence>
<feature type="region of interest" description="Disordered" evidence="9">
    <location>
        <begin position="620"/>
        <end position="640"/>
    </location>
</feature>
<feature type="domain" description="ABC transporter" evidence="11">
    <location>
        <begin position="374"/>
        <end position="614"/>
    </location>
</feature>
<feature type="transmembrane region" description="Helical" evidence="10">
    <location>
        <begin position="30"/>
        <end position="60"/>
    </location>
</feature>
<dbReference type="Gene3D" id="1.20.1560.10">
    <property type="entry name" value="ABC transporter type 1, transmembrane domain"/>
    <property type="match status" value="1"/>
</dbReference>
<organism evidence="13 14">
    <name type="scientific">Halobium salinum</name>
    <dbReference type="NCBI Taxonomy" id="1364940"/>
    <lineage>
        <taxon>Archaea</taxon>
        <taxon>Methanobacteriati</taxon>
        <taxon>Methanobacteriota</taxon>
        <taxon>Stenosarchaea group</taxon>
        <taxon>Halobacteria</taxon>
        <taxon>Halobacteriales</taxon>
        <taxon>Haloferacaceae</taxon>
        <taxon>Halobium</taxon>
    </lineage>
</organism>
<dbReference type="Pfam" id="PF00005">
    <property type="entry name" value="ABC_tran"/>
    <property type="match status" value="1"/>
</dbReference>
<feature type="transmembrane region" description="Helical" evidence="10">
    <location>
        <begin position="80"/>
        <end position="103"/>
    </location>
</feature>
<dbReference type="Proteomes" id="UP001595921">
    <property type="component" value="Unassembled WGS sequence"/>
</dbReference>
<dbReference type="Gene3D" id="3.40.50.300">
    <property type="entry name" value="P-loop containing nucleotide triphosphate hydrolases"/>
    <property type="match status" value="1"/>
</dbReference>
<dbReference type="PROSITE" id="PS50929">
    <property type="entry name" value="ABC_TM1F"/>
    <property type="match status" value="1"/>
</dbReference>
<dbReference type="InterPro" id="IPR036640">
    <property type="entry name" value="ABC1_TM_sf"/>
</dbReference>
<evidence type="ECO:0000256" key="7">
    <source>
        <dbReference type="ARBA" id="ARBA00022989"/>
    </source>
</evidence>
<accession>A0ABD5PER4</accession>
<dbReference type="InterPro" id="IPR003593">
    <property type="entry name" value="AAA+_ATPase"/>
</dbReference>
<evidence type="ECO:0000259" key="12">
    <source>
        <dbReference type="PROSITE" id="PS50929"/>
    </source>
</evidence>
<keyword evidence="3" id="KW-1003">Cell membrane</keyword>
<dbReference type="PANTHER" id="PTHR24221:SF654">
    <property type="entry name" value="ATP-BINDING CASSETTE SUB-FAMILY B MEMBER 6"/>
    <property type="match status" value="1"/>
</dbReference>
<dbReference type="SMART" id="SM00382">
    <property type="entry name" value="AAA"/>
    <property type="match status" value="1"/>
</dbReference>
<comment type="subcellular location">
    <subcellularLocation>
        <location evidence="1">Cell membrane</location>
        <topology evidence="1">Multi-pass membrane protein</topology>
    </subcellularLocation>
</comment>
<evidence type="ECO:0000259" key="11">
    <source>
        <dbReference type="PROSITE" id="PS50893"/>
    </source>
</evidence>
<dbReference type="GO" id="GO:0055085">
    <property type="term" value="P:transmembrane transport"/>
    <property type="evidence" value="ECO:0007669"/>
    <property type="project" value="UniProtKB-ARBA"/>
</dbReference>
<dbReference type="GO" id="GO:0005886">
    <property type="term" value="C:plasma membrane"/>
    <property type="evidence" value="ECO:0007669"/>
    <property type="project" value="UniProtKB-SubCell"/>
</dbReference>
<dbReference type="SUPFAM" id="SSF52540">
    <property type="entry name" value="P-loop containing nucleoside triphosphate hydrolases"/>
    <property type="match status" value="1"/>
</dbReference>
<evidence type="ECO:0000256" key="5">
    <source>
        <dbReference type="ARBA" id="ARBA00022741"/>
    </source>
</evidence>
<evidence type="ECO:0000256" key="8">
    <source>
        <dbReference type="ARBA" id="ARBA00023136"/>
    </source>
</evidence>
<feature type="compositionally biased region" description="Low complexity" evidence="9">
    <location>
        <begin position="620"/>
        <end position="629"/>
    </location>
</feature>
<dbReference type="PANTHER" id="PTHR24221">
    <property type="entry name" value="ATP-BINDING CASSETTE SUB-FAMILY B"/>
    <property type="match status" value="1"/>
</dbReference>
<dbReference type="Pfam" id="PF00664">
    <property type="entry name" value="ABC_membrane"/>
    <property type="match status" value="1"/>
</dbReference>
<dbReference type="AlphaFoldDB" id="A0ABD5PER4"/>
<evidence type="ECO:0000256" key="3">
    <source>
        <dbReference type="ARBA" id="ARBA00022475"/>
    </source>
</evidence>
<feature type="region of interest" description="Disordered" evidence="9">
    <location>
        <begin position="345"/>
        <end position="370"/>
    </location>
</feature>
<protein>
    <submittedName>
        <fullName evidence="13">ABC transporter ATP-binding protein</fullName>
    </submittedName>
</protein>
<gene>
    <name evidence="13" type="ORF">ACFO0N_14780</name>
</gene>
<dbReference type="InterPro" id="IPR027417">
    <property type="entry name" value="P-loop_NTPase"/>
</dbReference>
<dbReference type="InterPro" id="IPR039421">
    <property type="entry name" value="Type_1_exporter"/>
</dbReference>
<keyword evidence="5" id="KW-0547">Nucleotide-binding</keyword>
<dbReference type="InterPro" id="IPR003439">
    <property type="entry name" value="ABC_transporter-like_ATP-bd"/>
</dbReference>